<dbReference type="CDD" id="cd04301">
    <property type="entry name" value="NAT_SF"/>
    <property type="match status" value="1"/>
</dbReference>
<feature type="domain" description="N-acetyltransferase" evidence="4">
    <location>
        <begin position="35"/>
        <end position="175"/>
    </location>
</feature>
<name>J3A0X1_9EURY</name>
<dbReference type="Gene3D" id="3.40.630.30">
    <property type="match status" value="1"/>
</dbReference>
<proteinExistence type="inferred from homology"/>
<protein>
    <submittedName>
        <fullName evidence="5">Acetyltransferase</fullName>
    </submittedName>
</protein>
<comment type="similarity">
    <text evidence="3">Belongs to the acetyltransferase family. MAK3 subfamily.</text>
</comment>
<organism evidence="5 6">
    <name type="scientific">Halogranum salarium B-1</name>
    <dbReference type="NCBI Taxonomy" id="1210908"/>
    <lineage>
        <taxon>Archaea</taxon>
        <taxon>Methanobacteriati</taxon>
        <taxon>Methanobacteriota</taxon>
        <taxon>Stenosarchaea group</taxon>
        <taxon>Halobacteria</taxon>
        <taxon>Halobacteriales</taxon>
        <taxon>Haloferacaceae</taxon>
    </lineage>
</organism>
<evidence type="ECO:0000313" key="5">
    <source>
        <dbReference type="EMBL" id="EJN58983.1"/>
    </source>
</evidence>
<dbReference type="InterPro" id="IPR044542">
    <property type="entry name" value="NAA30-like"/>
</dbReference>
<reference evidence="5 6" key="1">
    <citation type="journal article" date="2012" name="J. Bacteriol.">
        <title>Draft Genome Sequence of the Extremely Halophilic Archaeon Halogranum salarium B-1T.</title>
        <authorList>
            <person name="Kim K.K."/>
            <person name="Lee K.C."/>
            <person name="Lee J.S."/>
        </authorList>
    </citation>
    <scope>NUCLEOTIDE SEQUENCE [LARGE SCALE GENOMIC DNA]</scope>
    <source>
        <strain evidence="5 6">B-1</strain>
    </source>
</reference>
<dbReference type="InterPro" id="IPR016181">
    <property type="entry name" value="Acyl_CoA_acyltransferase"/>
</dbReference>
<keyword evidence="2" id="KW-0012">Acyltransferase</keyword>
<dbReference type="AlphaFoldDB" id="J3A0X1"/>
<evidence type="ECO:0000313" key="6">
    <source>
        <dbReference type="Proteomes" id="UP000007813"/>
    </source>
</evidence>
<keyword evidence="1 5" id="KW-0808">Transferase</keyword>
<evidence type="ECO:0000256" key="1">
    <source>
        <dbReference type="ARBA" id="ARBA00022679"/>
    </source>
</evidence>
<dbReference type="Pfam" id="PF00583">
    <property type="entry name" value="Acetyltransf_1"/>
    <property type="match status" value="1"/>
</dbReference>
<dbReference type="PANTHER" id="PTHR45896">
    <property type="entry name" value="N-ALPHA-ACETYLTRANSFERASE 30"/>
    <property type="match status" value="1"/>
</dbReference>
<dbReference type="GO" id="GO:0031417">
    <property type="term" value="C:NatC complex"/>
    <property type="evidence" value="ECO:0007669"/>
    <property type="project" value="TreeGrafter"/>
</dbReference>
<dbReference type="PATRIC" id="fig|1210908.3.peg.2302"/>
<dbReference type="eggNOG" id="arCOG00848">
    <property type="taxonomic scope" value="Archaea"/>
</dbReference>
<dbReference type="GO" id="GO:0004596">
    <property type="term" value="F:protein-N-terminal amino-acid acetyltransferase activity"/>
    <property type="evidence" value="ECO:0007669"/>
    <property type="project" value="InterPro"/>
</dbReference>
<evidence type="ECO:0000259" key="4">
    <source>
        <dbReference type="PROSITE" id="PS51186"/>
    </source>
</evidence>
<dbReference type="PANTHER" id="PTHR45896:SF1">
    <property type="entry name" value="N-ALPHA-ACETYLTRANSFERASE 30"/>
    <property type="match status" value="1"/>
</dbReference>
<accession>J3A0X1</accession>
<dbReference type="PROSITE" id="PS51186">
    <property type="entry name" value="GNAT"/>
    <property type="match status" value="1"/>
</dbReference>
<dbReference type="Proteomes" id="UP000007813">
    <property type="component" value="Unassembled WGS sequence"/>
</dbReference>
<evidence type="ECO:0000256" key="2">
    <source>
        <dbReference type="ARBA" id="ARBA00023315"/>
    </source>
</evidence>
<dbReference type="SUPFAM" id="SSF55729">
    <property type="entry name" value="Acyl-CoA N-acyltransferases (Nat)"/>
    <property type="match status" value="1"/>
</dbReference>
<sequence>MGSVRSPNRLVGLASCRRWSYILPSVISVVVSVNVEKRVDAPGSDTYAREAWELKERIRQREGVLKQRRGFFMDAYRRSTTHLLFEDDRLLGFTSTRRDGYILFLAVAPEVRGEGYGERLVAEVATNHRSVTCHARTTNEPALDFYKHIGFTVKRRIDNYYEDGGDAYYLKLGEGGLRDKLSDFMRR</sequence>
<dbReference type="InterPro" id="IPR000182">
    <property type="entry name" value="GNAT_dom"/>
</dbReference>
<dbReference type="EMBL" id="ALJD01000006">
    <property type="protein sequence ID" value="EJN58983.1"/>
    <property type="molecule type" value="Genomic_DNA"/>
</dbReference>
<comment type="caution">
    <text evidence="5">The sequence shown here is derived from an EMBL/GenBank/DDBJ whole genome shotgun (WGS) entry which is preliminary data.</text>
</comment>
<evidence type="ECO:0000256" key="3">
    <source>
        <dbReference type="ARBA" id="ARBA00024025"/>
    </source>
</evidence>
<gene>
    <name evidence="5" type="ORF">HSB1_24040</name>
</gene>